<dbReference type="GO" id="GO:1904680">
    <property type="term" value="F:peptide transmembrane transporter activity"/>
    <property type="evidence" value="ECO:0007669"/>
    <property type="project" value="TreeGrafter"/>
</dbReference>
<evidence type="ECO:0000313" key="5">
    <source>
        <dbReference type="EMBL" id="GAG20670.1"/>
    </source>
</evidence>
<feature type="non-terminal residue" evidence="5">
    <location>
        <position position="255"/>
    </location>
</feature>
<dbReference type="SUPFAM" id="SSF53850">
    <property type="entry name" value="Periplasmic binding protein-like II"/>
    <property type="match status" value="1"/>
</dbReference>
<dbReference type="PANTHER" id="PTHR30290">
    <property type="entry name" value="PERIPLASMIC BINDING COMPONENT OF ABC TRANSPORTER"/>
    <property type="match status" value="1"/>
</dbReference>
<dbReference type="Gene3D" id="3.40.190.10">
    <property type="entry name" value="Periplasmic binding protein-like II"/>
    <property type="match status" value="1"/>
</dbReference>
<protein>
    <recommendedName>
        <fullName evidence="4">Solute-binding protein family 5 domain-containing protein</fullName>
    </recommendedName>
</protein>
<comment type="similarity">
    <text evidence="1">Belongs to the bacterial solute-binding protein 5 family.</text>
</comment>
<evidence type="ECO:0000256" key="2">
    <source>
        <dbReference type="ARBA" id="ARBA00022448"/>
    </source>
</evidence>
<dbReference type="InterPro" id="IPR000914">
    <property type="entry name" value="SBP_5_dom"/>
</dbReference>
<gene>
    <name evidence="5" type="ORF">S01H1_60448</name>
</gene>
<proteinExistence type="inferred from homology"/>
<reference evidence="5" key="1">
    <citation type="journal article" date="2014" name="Front. Microbiol.">
        <title>High frequency of phylogenetically diverse reductive dehalogenase-homologous genes in deep subseafloor sedimentary metagenomes.</title>
        <authorList>
            <person name="Kawai M."/>
            <person name="Futagami T."/>
            <person name="Toyoda A."/>
            <person name="Takaki Y."/>
            <person name="Nishi S."/>
            <person name="Hori S."/>
            <person name="Arai W."/>
            <person name="Tsubouchi T."/>
            <person name="Morono Y."/>
            <person name="Uchiyama I."/>
            <person name="Ito T."/>
            <person name="Fujiyama A."/>
            <person name="Inagaki F."/>
            <person name="Takami H."/>
        </authorList>
    </citation>
    <scope>NUCLEOTIDE SEQUENCE</scope>
    <source>
        <strain evidence="5">Expedition CK06-06</strain>
    </source>
</reference>
<dbReference type="EMBL" id="BARS01039589">
    <property type="protein sequence ID" value="GAG20670.1"/>
    <property type="molecule type" value="Genomic_DNA"/>
</dbReference>
<evidence type="ECO:0000256" key="3">
    <source>
        <dbReference type="ARBA" id="ARBA00022729"/>
    </source>
</evidence>
<feature type="non-terminal residue" evidence="5">
    <location>
        <position position="1"/>
    </location>
</feature>
<sequence>RGGCFDPVLAENWTVSPDARTWVFHLRQPVRFHNGDQLAARDVVESLDRVRDPNMGGELGSQGVYQSYLAGAKIDAIDDRTVQIVTAEPFADLLDLLALFPILPESARRDPDAHCIGTGPYELVGREPGRISMKAFEGYWRGLPPTATIEWRAEVDAKARLQQLLAGTADLVADLGAHETREVESSNRATVIRQESSVCTAFMCNLLSGVCQDMRVRQALNYALDVPEIIKTVMHDEATPLNGPLTALHYGRDSS</sequence>
<evidence type="ECO:0000256" key="1">
    <source>
        <dbReference type="ARBA" id="ARBA00005695"/>
    </source>
</evidence>
<dbReference type="InterPro" id="IPR039424">
    <property type="entry name" value="SBP_5"/>
</dbReference>
<dbReference type="Pfam" id="PF00496">
    <property type="entry name" value="SBP_bac_5"/>
    <property type="match status" value="1"/>
</dbReference>
<keyword evidence="2" id="KW-0813">Transport</keyword>
<feature type="domain" description="Solute-binding protein family 5" evidence="4">
    <location>
        <begin position="7"/>
        <end position="247"/>
    </location>
</feature>
<evidence type="ECO:0000259" key="4">
    <source>
        <dbReference type="Pfam" id="PF00496"/>
    </source>
</evidence>
<dbReference type="GO" id="GO:0015833">
    <property type="term" value="P:peptide transport"/>
    <property type="evidence" value="ECO:0007669"/>
    <property type="project" value="TreeGrafter"/>
</dbReference>
<dbReference type="AlphaFoldDB" id="X0VR17"/>
<dbReference type="CDD" id="cd00995">
    <property type="entry name" value="PBP2_NikA_DppA_OppA_like"/>
    <property type="match status" value="1"/>
</dbReference>
<dbReference type="Gene3D" id="3.10.105.10">
    <property type="entry name" value="Dipeptide-binding Protein, Domain 3"/>
    <property type="match status" value="1"/>
</dbReference>
<name>X0VR17_9ZZZZ</name>
<keyword evidence="3" id="KW-0732">Signal</keyword>
<accession>X0VR17</accession>
<dbReference type="PANTHER" id="PTHR30290:SF9">
    <property type="entry name" value="OLIGOPEPTIDE-BINDING PROTEIN APPA"/>
    <property type="match status" value="1"/>
</dbReference>
<organism evidence="5">
    <name type="scientific">marine sediment metagenome</name>
    <dbReference type="NCBI Taxonomy" id="412755"/>
    <lineage>
        <taxon>unclassified sequences</taxon>
        <taxon>metagenomes</taxon>
        <taxon>ecological metagenomes</taxon>
    </lineage>
</organism>
<comment type="caution">
    <text evidence="5">The sequence shown here is derived from an EMBL/GenBank/DDBJ whole genome shotgun (WGS) entry which is preliminary data.</text>
</comment>